<organism evidence="1 2">
    <name type="scientific">Persea americana</name>
    <name type="common">Avocado</name>
    <dbReference type="NCBI Taxonomy" id="3435"/>
    <lineage>
        <taxon>Eukaryota</taxon>
        <taxon>Viridiplantae</taxon>
        <taxon>Streptophyta</taxon>
        <taxon>Embryophyta</taxon>
        <taxon>Tracheophyta</taxon>
        <taxon>Spermatophyta</taxon>
        <taxon>Magnoliopsida</taxon>
        <taxon>Magnoliidae</taxon>
        <taxon>Laurales</taxon>
        <taxon>Lauraceae</taxon>
        <taxon>Persea</taxon>
    </lineage>
</organism>
<evidence type="ECO:0000313" key="1">
    <source>
        <dbReference type="EMBL" id="KAJ8644091.1"/>
    </source>
</evidence>
<gene>
    <name evidence="1" type="ORF">MRB53_005839</name>
</gene>
<proteinExistence type="predicted"/>
<comment type="caution">
    <text evidence="1">The sequence shown here is derived from an EMBL/GenBank/DDBJ whole genome shotgun (WGS) entry which is preliminary data.</text>
</comment>
<dbReference type="EMBL" id="CM056810">
    <property type="protein sequence ID" value="KAJ8644091.1"/>
    <property type="molecule type" value="Genomic_DNA"/>
</dbReference>
<keyword evidence="2" id="KW-1185">Reference proteome</keyword>
<accession>A0ACC2MFC4</accession>
<name>A0ACC2MFC4_PERAE</name>
<protein>
    <submittedName>
        <fullName evidence="1">Uncharacterized protein</fullName>
    </submittedName>
</protein>
<dbReference type="Proteomes" id="UP001234297">
    <property type="component" value="Chromosome 2"/>
</dbReference>
<reference evidence="1 2" key="1">
    <citation type="journal article" date="2022" name="Hortic Res">
        <title>A haplotype resolved chromosomal level avocado genome allows analysis of novel avocado genes.</title>
        <authorList>
            <person name="Nath O."/>
            <person name="Fletcher S.J."/>
            <person name="Hayward A."/>
            <person name="Shaw L.M."/>
            <person name="Masouleh A.K."/>
            <person name="Furtado A."/>
            <person name="Henry R.J."/>
            <person name="Mitter N."/>
        </authorList>
    </citation>
    <scope>NUCLEOTIDE SEQUENCE [LARGE SCALE GENOMIC DNA]</scope>
    <source>
        <strain evidence="2">cv. Hass</strain>
    </source>
</reference>
<evidence type="ECO:0000313" key="2">
    <source>
        <dbReference type="Proteomes" id="UP001234297"/>
    </source>
</evidence>
<sequence length="95" mass="11083">MDMSEMMVVKTMVQPIWSLRWRFVRWVVMEMEVGDGKRVWGWRWVVLMSYVKGRGDGFWRSGGTACRGWRCVCLEAAAQGDDGEDKVGMRWGETE</sequence>